<accession>A0A1H8EW97</accession>
<gene>
    <name evidence="1" type="ORF">SAMN04488077_1142</name>
</gene>
<evidence type="ECO:0000313" key="2">
    <source>
        <dbReference type="Proteomes" id="UP000182160"/>
    </source>
</evidence>
<organism evidence="1 2">
    <name type="scientific">Roseovarius tolerans</name>
    <dbReference type="NCBI Taxonomy" id="74031"/>
    <lineage>
        <taxon>Bacteria</taxon>
        <taxon>Pseudomonadati</taxon>
        <taxon>Pseudomonadota</taxon>
        <taxon>Alphaproteobacteria</taxon>
        <taxon>Rhodobacterales</taxon>
        <taxon>Roseobacteraceae</taxon>
        <taxon>Roseovarius</taxon>
    </lineage>
</organism>
<dbReference type="AlphaFoldDB" id="A0A1H8EW97"/>
<dbReference type="Proteomes" id="UP000182160">
    <property type="component" value="Unassembled WGS sequence"/>
</dbReference>
<reference evidence="1 2" key="1">
    <citation type="submission" date="2016-10" db="EMBL/GenBank/DDBJ databases">
        <authorList>
            <person name="de Groot N.N."/>
        </authorList>
    </citation>
    <scope>NUCLEOTIDE SEQUENCE [LARGE SCALE GENOMIC DNA]</scope>
    <source>
        <strain evidence="1 2">DSM 11457</strain>
    </source>
</reference>
<dbReference type="EMBL" id="FOBO01000014">
    <property type="protein sequence ID" value="SEN23752.1"/>
    <property type="molecule type" value="Genomic_DNA"/>
</dbReference>
<protein>
    <submittedName>
        <fullName evidence="1">Uncharacterized protein</fullName>
    </submittedName>
</protein>
<evidence type="ECO:0000313" key="1">
    <source>
        <dbReference type="EMBL" id="SEN23752.1"/>
    </source>
</evidence>
<proteinExistence type="predicted"/>
<name>A0A1H8EW97_9RHOB</name>
<sequence>MPVFFAVEDIQFSQGETMGYLIEMGIDPGVMIHGLKTPPNDIYVLVENELLESRMATEVIE</sequence>